<keyword evidence="2" id="KW-0067">ATP-binding</keyword>
<dbReference type="RefSeq" id="WP_148132772.1">
    <property type="nucleotide sequence ID" value="NZ_CP017634.1"/>
</dbReference>
<dbReference type="InterPro" id="IPR025943">
    <property type="entry name" value="Sigma_54_int_dom_ATP-bd_2"/>
</dbReference>
<dbReference type="PANTHER" id="PTHR32071:SF57">
    <property type="entry name" value="C4-DICARBOXYLATE TRANSPORT TRANSCRIPTIONAL REGULATORY PROTEIN DCTD"/>
    <property type="match status" value="1"/>
</dbReference>
<gene>
    <name evidence="7" type="ORF">DCMF_01345</name>
</gene>
<dbReference type="InterPro" id="IPR003593">
    <property type="entry name" value="AAA+_ATPase"/>
</dbReference>
<dbReference type="SMART" id="SM00065">
    <property type="entry name" value="GAF"/>
    <property type="match status" value="1"/>
</dbReference>
<dbReference type="PROSITE" id="PS00676">
    <property type="entry name" value="SIGMA54_INTERACT_2"/>
    <property type="match status" value="1"/>
</dbReference>
<keyword evidence="1" id="KW-0547">Nucleotide-binding</keyword>
<evidence type="ECO:0000256" key="4">
    <source>
        <dbReference type="ARBA" id="ARBA00023125"/>
    </source>
</evidence>
<keyword evidence="5" id="KW-0804">Transcription</keyword>
<dbReference type="Gene3D" id="1.10.8.60">
    <property type="match status" value="1"/>
</dbReference>
<evidence type="ECO:0000256" key="1">
    <source>
        <dbReference type="ARBA" id="ARBA00022741"/>
    </source>
</evidence>
<dbReference type="InterPro" id="IPR002078">
    <property type="entry name" value="Sigma_54_int"/>
</dbReference>
<dbReference type="OrthoDB" id="9765164at2"/>
<dbReference type="Pfam" id="PF00158">
    <property type="entry name" value="Sigma54_activat"/>
    <property type="match status" value="1"/>
</dbReference>
<dbReference type="InterPro" id="IPR003018">
    <property type="entry name" value="GAF"/>
</dbReference>
<name>A0A3G1KME8_FORW1</name>
<dbReference type="Gene3D" id="3.30.450.40">
    <property type="match status" value="2"/>
</dbReference>
<accession>A0A3G1KME8</accession>
<dbReference type="InterPro" id="IPR027417">
    <property type="entry name" value="P-loop_NTPase"/>
</dbReference>
<keyword evidence="3" id="KW-0805">Transcription regulation</keyword>
<dbReference type="InterPro" id="IPR025662">
    <property type="entry name" value="Sigma_54_int_dom_ATP-bd_1"/>
</dbReference>
<evidence type="ECO:0000259" key="6">
    <source>
        <dbReference type="PROSITE" id="PS50045"/>
    </source>
</evidence>
<sequence>MRPELLKAFPRFTRLNAQNKIEFAWRMEESMRNRIEKGLQNLPQCHGDPVKDFGKLAGQKNILSEKGTLELYQVNGSLKHLALLNEVPAGEASQGFLDGLFPVDNLIDYATAPQTIINIIADRVKESVQFERFDLVRVNRSLRRFNYEYSIGVDIEGRVQTAYKEISNSGLAWVLYHEKPYLVENFLPETHHFSEDPWLYQTGFRSILRVPIIFNRGVIGAILLASVEPERFQVEDALLLEKLAQGVAPAFFHAGVQEEQEYHTLAAATLLQTIAGMGKLGRTTEFFDAYCQVLRQLAKTDRVGLFLIDEEADKYCCLAEAGKKLAVSGEWLPIRKLPFREMLQSKSIVAFNLADQRHMSVGELLGRGFTAVLYAPITDAKGKIRACLGTATSDESATSKEMAGLFKVACEQLAFIMAQSILNLGNDSKMTRDVAVKPPGFEEVIGSSQTIQETIQKAAAVSQYEFPILLLGETGTGKELFAKAIHRSSPRAKGPFIVVNSAAIPDNLLESELFGYKEGAFTGGLKGGKKGKILLAHGGTLFLDEIGELSLELQAKLLRVIQEKEVEPLGAEKPVSIEVRVISATHRNLKEMVKRQEFREDLYYRLNSIEIKIPPLRERGEDIIELAESMLEELARRNSKRMKKLSHEAVQALLEYDFPGNIRQLQNVMNWAFVFADDDLIKMEDLPAEIKKNIRENVAVSEKEELARLLKAFHGNKTELANYLGITRTGLWKKLKRLGLQK</sequence>
<feature type="domain" description="Sigma-54 factor interaction" evidence="6">
    <location>
        <begin position="444"/>
        <end position="674"/>
    </location>
</feature>
<dbReference type="GO" id="GO:0043565">
    <property type="term" value="F:sequence-specific DNA binding"/>
    <property type="evidence" value="ECO:0007669"/>
    <property type="project" value="InterPro"/>
</dbReference>
<dbReference type="InterPro" id="IPR025944">
    <property type="entry name" value="Sigma_54_int_dom_CS"/>
</dbReference>
<dbReference type="SUPFAM" id="SSF46689">
    <property type="entry name" value="Homeodomain-like"/>
    <property type="match status" value="1"/>
</dbReference>
<dbReference type="CDD" id="cd00009">
    <property type="entry name" value="AAA"/>
    <property type="match status" value="1"/>
</dbReference>
<dbReference type="SMART" id="SM00382">
    <property type="entry name" value="AAA"/>
    <property type="match status" value="1"/>
</dbReference>
<dbReference type="GO" id="GO:0005524">
    <property type="term" value="F:ATP binding"/>
    <property type="evidence" value="ECO:0007669"/>
    <property type="project" value="UniProtKB-KW"/>
</dbReference>
<organism evidence="7 8">
    <name type="scientific">Formimonas warabiya</name>
    <dbReference type="NCBI Taxonomy" id="1761012"/>
    <lineage>
        <taxon>Bacteria</taxon>
        <taxon>Bacillati</taxon>
        <taxon>Bacillota</taxon>
        <taxon>Clostridia</taxon>
        <taxon>Eubacteriales</taxon>
        <taxon>Peptococcaceae</taxon>
        <taxon>Candidatus Formimonas</taxon>
    </lineage>
</organism>
<reference evidence="7 8" key="1">
    <citation type="submission" date="2016-10" db="EMBL/GenBank/DDBJ databases">
        <title>Complete Genome Sequence of Peptococcaceae strain DCMF.</title>
        <authorList>
            <person name="Edwards R.J."/>
            <person name="Holland S.I."/>
            <person name="Deshpande N.P."/>
            <person name="Wong Y.K."/>
            <person name="Ertan H."/>
            <person name="Manefield M."/>
            <person name="Russell T.L."/>
            <person name="Lee M.J."/>
        </authorList>
    </citation>
    <scope>NUCLEOTIDE SEQUENCE [LARGE SCALE GENOMIC DNA]</scope>
    <source>
        <strain evidence="7 8">DCMF</strain>
    </source>
</reference>
<dbReference type="InterPro" id="IPR009057">
    <property type="entry name" value="Homeodomain-like_sf"/>
</dbReference>
<evidence type="ECO:0000256" key="5">
    <source>
        <dbReference type="ARBA" id="ARBA00023163"/>
    </source>
</evidence>
<dbReference type="Gene3D" id="1.10.10.60">
    <property type="entry name" value="Homeodomain-like"/>
    <property type="match status" value="1"/>
</dbReference>
<dbReference type="SUPFAM" id="SSF52540">
    <property type="entry name" value="P-loop containing nucleoside triphosphate hydrolases"/>
    <property type="match status" value="1"/>
</dbReference>
<dbReference type="PANTHER" id="PTHR32071">
    <property type="entry name" value="TRANSCRIPTIONAL REGULATORY PROTEIN"/>
    <property type="match status" value="1"/>
</dbReference>
<dbReference type="Gene3D" id="3.40.50.300">
    <property type="entry name" value="P-loop containing nucleotide triphosphate hydrolases"/>
    <property type="match status" value="1"/>
</dbReference>
<dbReference type="EMBL" id="CP017634">
    <property type="protein sequence ID" value="ATW23623.1"/>
    <property type="molecule type" value="Genomic_DNA"/>
</dbReference>
<dbReference type="Pfam" id="PF02954">
    <property type="entry name" value="HTH_8"/>
    <property type="match status" value="1"/>
</dbReference>
<protein>
    <recommendedName>
        <fullName evidence="6">Sigma-54 factor interaction domain-containing protein</fullName>
    </recommendedName>
</protein>
<evidence type="ECO:0000256" key="2">
    <source>
        <dbReference type="ARBA" id="ARBA00022840"/>
    </source>
</evidence>
<dbReference type="KEGG" id="fwa:DCMF_01345"/>
<dbReference type="SUPFAM" id="SSF55781">
    <property type="entry name" value="GAF domain-like"/>
    <property type="match status" value="2"/>
</dbReference>
<dbReference type="InterPro" id="IPR029016">
    <property type="entry name" value="GAF-like_dom_sf"/>
</dbReference>
<keyword evidence="8" id="KW-1185">Reference proteome</keyword>
<evidence type="ECO:0000313" key="8">
    <source>
        <dbReference type="Proteomes" id="UP000323521"/>
    </source>
</evidence>
<evidence type="ECO:0000256" key="3">
    <source>
        <dbReference type="ARBA" id="ARBA00023015"/>
    </source>
</evidence>
<evidence type="ECO:0000313" key="7">
    <source>
        <dbReference type="EMBL" id="ATW23623.1"/>
    </source>
</evidence>
<dbReference type="Proteomes" id="UP000323521">
    <property type="component" value="Chromosome"/>
</dbReference>
<dbReference type="InterPro" id="IPR058031">
    <property type="entry name" value="AAA_lid_NorR"/>
</dbReference>
<proteinExistence type="predicted"/>
<dbReference type="PROSITE" id="PS50045">
    <property type="entry name" value="SIGMA54_INTERACT_4"/>
    <property type="match status" value="1"/>
</dbReference>
<dbReference type="PROSITE" id="PS00688">
    <property type="entry name" value="SIGMA54_INTERACT_3"/>
    <property type="match status" value="1"/>
</dbReference>
<keyword evidence="4" id="KW-0238">DNA-binding</keyword>
<dbReference type="PRINTS" id="PR01590">
    <property type="entry name" value="HTHFIS"/>
</dbReference>
<dbReference type="InterPro" id="IPR002197">
    <property type="entry name" value="HTH_Fis"/>
</dbReference>
<dbReference type="GO" id="GO:0006355">
    <property type="term" value="P:regulation of DNA-templated transcription"/>
    <property type="evidence" value="ECO:0007669"/>
    <property type="project" value="InterPro"/>
</dbReference>
<dbReference type="Pfam" id="PF25601">
    <property type="entry name" value="AAA_lid_14"/>
    <property type="match status" value="1"/>
</dbReference>
<dbReference type="FunFam" id="3.40.50.300:FF:000006">
    <property type="entry name" value="DNA-binding transcriptional regulator NtrC"/>
    <property type="match status" value="1"/>
</dbReference>
<dbReference type="Pfam" id="PF01590">
    <property type="entry name" value="GAF"/>
    <property type="match status" value="1"/>
</dbReference>
<dbReference type="PROSITE" id="PS00675">
    <property type="entry name" value="SIGMA54_INTERACT_1"/>
    <property type="match status" value="1"/>
</dbReference>
<dbReference type="AlphaFoldDB" id="A0A3G1KME8"/>